<reference evidence="2 3" key="1">
    <citation type="submission" date="2018-06" db="EMBL/GenBank/DDBJ databases">
        <title>Comparative genomics reveals the genomic features of Rhizophagus irregularis, R. cerebriforme, R. diaphanum and Gigaspora rosea, and their symbiotic lifestyle signature.</title>
        <authorList>
            <person name="Morin E."/>
            <person name="San Clemente H."/>
            <person name="Chen E.C.H."/>
            <person name="De La Providencia I."/>
            <person name="Hainaut M."/>
            <person name="Kuo A."/>
            <person name="Kohler A."/>
            <person name="Murat C."/>
            <person name="Tang N."/>
            <person name="Roy S."/>
            <person name="Loubradou J."/>
            <person name="Henrissat B."/>
            <person name="Grigoriev I.V."/>
            <person name="Corradi N."/>
            <person name="Roux C."/>
            <person name="Martin F.M."/>
        </authorList>
    </citation>
    <scope>NUCLEOTIDE SEQUENCE [LARGE SCALE GENOMIC DNA]</scope>
    <source>
        <strain evidence="2 3">DAOM 194757</strain>
    </source>
</reference>
<dbReference type="AlphaFoldDB" id="A0A397VZ73"/>
<name>A0A397VZ73_9GLOM</name>
<dbReference type="Proteomes" id="UP000266673">
    <property type="component" value="Unassembled WGS sequence"/>
</dbReference>
<dbReference type="EMBL" id="QKWP01000087">
    <property type="protein sequence ID" value="RIB27810.1"/>
    <property type="molecule type" value="Genomic_DNA"/>
</dbReference>
<gene>
    <name evidence="2" type="ORF">C2G38_2159688</name>
</gene>
<sequence>MNNNSIITVNDEIKTNTPDENTNDSPKIIVQELLKFNNRRLNRVIVSAVIMKIMDCDKKHIDENVEYLSKFMSAVIEMILKVDDPQGILIEFLNKCIKVPPELEEKIIEMKKDDKIVIRKFNECIVLDFSKESKDNETTKCFLPLPDLFKTTEPKSFIEVLLNAILNSTSLPRKHSNFKELADLRSIEICQSEVFDQIVSYVYDTTLLPYVTVILEIHNNSVFPNLRALSILFMWFFCISQLRFIEGIGIFIAVALMNSTYEKLNEHARAVWIAHVAQFVSVMLPFAEYLESYDSSESQKSLNNFKLQDIKDASYIVYDVPTSYFNEQEQIVLAKELCGMSKISDYDPKKFEKMSKMLDIDSSMLDELKNDISKINK</sequence>
<evidence type="ECO:0000313" key="2">
    <source>
        <dbReference type="EMBL" id="RIB27810.1"/>
    </source>
</evidence>
<organism evidence="2 3">
    <name type="scientific">Gigaspora rosea</name>
    <dbReference type="NCBI Taxonomy" id="44941"/>
    <lineage>
        <taxon>Eukaryota</taxon>
        <taxon>Fungi</taxon>
        <taxon>Fungi incertae sedis</taxon>
        <taxon>Mucoromycota</taxon>
        <taxon>Glomeromycotina</taxon>
        <taxon>Glomeromycetes</taxon>
        <taxon>Diversisporales</taxon>
        <taxon>Gigasporaceae</taxon>
        <taxon>Gigaspora</taxon>
    </lineage>
</organism>
<evidence type="ECO:0000256" key="1">
    <source>
        <dbReference type="SAM" id="MobiDB-lite"/>
    </source>
</evidence>
<evidence type="ECO:0000313" key="3">
    <source>
        <dbReference type="Proteomes" id="UP000266673"/>
    </source>
</evidence>
<dbReference type="OrthoDB" id="310870at2759"/>
<comment type="caution">
    <text evidence="2">The sequence shown here is derived from an EMBL/GenBank/DDBJ whole genome shotgun (WGS) entry which is preliminary data.</text>
</comment>
<protein>
    <submittedName>
        <fullName evidence="2">Uncharacterized protein</fullName>
    </submittedName>
</protein>
<accession>A0A397VZ73</accession>
<keyword evidence="3" id="KW-1185">Reference proteome</keyword>
<proteinExistence type="predicted"/>
<feature type="region of interest" description="Disordered" evidence="1">
    <location>
        <begin position="1"/>
        <end position="22"/>
    </location>
</feature>